<feature type="region of interest" description="Disordered" evidence="1">
    <location>
        <begin position="2648"/>
        <end position="2695"/>
    </location>
</feature>
<accession>A0A840QHQ6</accession>
<reference evidence="4 5" key="1">
    <citation type="submission" date="2020-08" db="EMBL/GenBank/DDBJ databases">
        <title>Sequencing the genomes of 1000 actinobacteria strains.</title>
        <authorList>
            <person name="Klenk H.-P."/>
        </authorList>
    </citation>
    <scope>NUCLEOTIDE SEQUENCE [LARGE SCALE GENOMIC DNA]</scope>
    <source>
        <strain evidence="4 5">DSM 45584</strain>
    </source>
</reference>
<feature type="compositionally biased region" description="Basic and acidic residues" evidence="1">
    <location>
        <begin position="1882"/>
        <end position="1921"/>
    </location>
</feature>
<dbReference type="GO" id="GO:0003677">
    <property type="term" value="F:DNA binding"/>
    <property type="evidence" value="ECO:0007669"/>
    <property type="project" value="UniProtKB-KW"/>
</dbReference>
<dbReference type="Proteomes" id="UP000584374">
    <property type="component" value="Unassembled WGS sequence"/>
</dbReference>
<evidence type="ECO:0000313" key="4">
    <source>
        <dbReference type="EMBL" id="MBB5159727.1"/>
    </source>
</evidence>
<feature type="compositionally biased region" description="Gly residues" evidence="1">
    <location>
        <begin position="426"/>
        <end position="435"/>
    </location>
</feature>
<feature type="transmembrane region" description="Helical" evidence="2">
    <location>
        <begin position="112"/>
        <end position="139"/>
    </location>
</feature>
<feature type="compositionally biased region" description="Gly residues" evidence="1">
    <location>
        <begin position="2648"/>
        <end position="2663"/>
    </location>
</feature>
<proteinExistence type="predicted"/>
<feature type="compositionally biased region" description="Gly residues" evidence="1">
    <location>
        <begin position="1795"/>
        <end position="1808"/>
    </location>
</feature>
<keyword evidence="4" id="KW-0238">DNA-binding</keyword>
<feature type="compositionally biased region" description="Low complexity" evidence="1">
    <location>
        <begin position="755"/>
        <end position="782"/>
    </location>
</feature>
<keyword evidence="2" id="KW-0812">Transmembrane</keyword>
<feature type="transmembrane region" description="Helical" evidence="2">
    <location>
        <begin position="151"/>
        <end position="173"/>
    </location>
</feature>
<dbReference type="EMBL" id="JACHIW010000002">
    <property type="protein sequence ID" value="MBB5159727.1"/>
    <property type="molecule type" value="Genomic_DNA"/>
</dbReference>
<sequence length="3288" mass="345265">MSIVVPEEVRRLFQVLTGEDMTDADEDALFVVAERLESGAATVETLGAVVGDVKGRVRGGFSGKAADRFAERLAGFVPVLEAGGVGLRELAGFVRNLALQVQYLKFVTVGGLLLLLGEVAWAVSMAGLTAGASMAWLAARFAVMRFLLSRWWGQLFVRLAVAQVVGIGLQVAVEMGAQGAQFALGTRKKWDGQLTTMAVGVGSFSALLAVPLSALGNVVANAITKVLVRGLGDEIDAEVLAAAAKNAVEEHADQYPLSSMARFADVVSKSLDDFTGMSVRAMWAARFGHWLGESLEEGLTEMFGEAGYGALSGQGAQWNPFSFTAGVSESVASGAGRLTGLVLRGQLIPPGTRYRDQSASDEMTLLVDEDSELKTVDGNGFSAADGVSGVGSVLSGPDSVVSRVVQGGWSGGSRVRAVGMAGGKTGAAGDVGGVPDGENGSVEGKSERAGGEGVVLGGEGEAAAGKNLVRGGAGGTAAGKDGVPAAAMSRPGVELADGSGSEHRDGSGVTGVSIAAIAGHPAQGGVASDSGEPSHGADVTGHRDVQDESTAADATVHGGLRVAEEDKTAIRETSKDFLLARRFGTVGAGVMPGEDLHGTPPPAYSTATPYAELVRPATPPPAYSPAMADVEQVGHSTPPPAYATESTDGQIGEGTPPVVTAASRDSQGVAQLSGVDSLGAFVDRAQRNELAPAVRGTFASTSPAAGASPDLASSAPSHPRGQVNPDGIPFVGREPWGAQTSDQYVPPGEASRPQVSAPVVDSSASEPSAASSAASGVTSDSALPTSGPSTTIEIPHPVETDGQPPLGRESSRGETIGHSGSSGVDVAAGYGDSPRPGGAVAEALDSLKLPSDAVRVQVPPGVISGGGVADFLRSRVAESAGGPVVVASGDGSGSGVVVLSGQASGVARDLGRDVVALVPVRGRGLRWMRFAADGSRPRPVDRWGRIEAPERVVEGGAGPGGPVSAEVAARELPDAEPVSVVDTAVAEGGAAGTTVPVSVAQWSVRDLRREVDRARAVAGPRDPASLLVQHTHDVTKLAGHKIVSVAEVVELVAARRLAHGSVQAYQFSRELAAWLGTEGDSLAVHAAAGSDSPDGAENSYAGITDSLAPGEMMHGLVKFDPLASEPGRALLEWAESADDLGSWWADQPGVGQTFGFGGHELPDGQPDDLPEADVPTGGAAGAGADGVAAEWFADDSDGLSSSAGDVSGSAAVVESSGRKRSRVADSGDDDAESGTPRADVMKRRRRVDLEPVWAEVRRAGEEGEPHTAATLAEVFGKSKSWGHWRLKEFRKREGGERRVDVAKRKREVELEPVWAEVRRAGEAGEPHTGRSLAAAFGKSAGWGTKSLGVFREQEGGEGRATAAKRKREVELEPVWAELRRAEDAGEPHTAATLAEVFERNKAWGYARLAEFRRTVGVMTRARDVELEKVWAEVRRAEEAGEPQTGQSLGKKFGKAKSWGCMRLAEFRRMESAGSALETAGSGEEVPAEGVDVVEAERLGLVSELVGLVGSLRGLLVGAPEGYRPGLRARVEDWWARLERGELEGVDVVGLRSRVAQAAVLVERVRAERPGRHVGGSAVGGEPSAGVDAVEWSGAASELSSADVAVAGSSVQGEPARGALGWRDVAVGIVGGTHDVVRLARAGSLDGVVDRVAERVRDFGRVEALRFSRELAVTLGSQGSGLAIRAGAGPESPEGAENSPAGIVDSQEAADEQVGGLVEVDPLESWLERALLEWAESAVGMGSWLGESSNVGQPSGFGWDEFPAGRTDDVLAADLPVTGADVVAAEWFGDDSGGLSSVGGVGGSGVDGRSGGKRAHVDGSGDEGAESGRPSRRRARRADVARREAVLEEVWAELRRADEESESHTGVSLGTAFGKGAASGRQRLAEFREREGDVSPADPAKRQREAAWAEVRRADEAGEPHTGESLAKAFRKSGSWGSRRLAELRERERVMSRPELARREREAELERVWAELRRADEAGESHTGVSLGTAFGKGAAWGRQRLSVFREQEGGVSRADVARREREAALAEVRRADEAGEPHTGESLGKKFGKGVRWGCARLKEFSVNEGMTSRGDVLRRERKAALAELRRADEAGEPHSAASLGKKFGKSASWGYERLAELGKSEGVVSPADTAKPQRARVQAEVVWEEVRRARDAGQPHTDVSLAEKFGKSKSWGYTRLAAFRAAEEDLSRTDATKREVGLEAVWAEVRRARDAGEPHTGVSLAEKFGKSGTWGSRQLLSFQVSEGDVNRTNAAERVVESEEVWAEVRRADEAGEPHSGASLGKKFGKGKWWGHARLKEFRAMEGGASRAEVAQREVEEVWAELRRARDAGESHSGASLGRVFGKSRSWGTQRLAEFRSHEGGGSTPEALGFGSGMQAGGVLAADVVADERSGMPSELSGADPAVAESSAQGEVGRGALGWRDVAVGIVRGTHDVVRLAREGALDGVVERVGERVREFGRAEALRFSRELAVTLGSKGSGLAIRAGAGSPDGVENSPSGVADSRSAVDSVGGLVEVDPFESGLERALLEWAESAVGMGSWLGESSNVGQPSGFGWEEFPAGRTDDVLAAGLPVTGADVAAAEGFADDLGGLSFVGDPEAWSFDSLSAGQSLGLGWDEVRDGRGDDVLAGGLSGADADVVVAEGFGDDSGGLSSVGGVGGSGVDGRSGGKRARVDGSGDEGAESGRPSRRRGRVDVARQEAVLEQVPAELRRADEAGEPHTGESLGAKFGMSAAWGALRLAEFRESEGGVSRSESARLEWEAAWAEVRRADEAGEPHSGVSLAEAFGKSWSWGLRRLAEFREREGGVGRAELARREREAELERVWAELRRADEAGEPHSGVSLAEAFGKSWSWGLRRLAEFREREGGVGRAELARREREAELERVWAELRRADEAGEPHTGESLGKKFGKSLAWGCVRLKEFREREGGVSRAESARREREEAWEEVRRADEAGEPHTGVSLAEVFGKGASWGVARLAEFREREGGVSRAESARQEREEAWVEVRRADEAGEPHTGESLGKKFGKSASWGQELLAELGKNEGVVSRADAAKPKRERARAEVVWEEMRRARDAGEPHTDLSLGAKFGKSRSWGYMQLLAFRAAEGDVSRADAAGRDEVWAEVRRADEAGEPHTSLSLGKKFGKSRSWGLARLKEFSAMDGGASRAEGAQREVELEEVWAEVRRADEAGEPHTGASLGKKFAKGKTWGRMRLKEFRAMDGGVSRAEVAQREVEEVWAELRRARDAGESHSGASLGKKFGKGKSWGGARLREFRSREGGGSTPEASAFESAAGFR</sequence>
<feature type="region of interest" description="Disordered" evidence="1">
    <location>
        <begin position="1151"/>
        <end position="1183"/>
    </location>
</feature>
<protein>
    <submittedName>
        <fullName evidence="4">DNA-binding transcriptional regulator YdaS (Cro superfamily)</fullName>
    </submittedName>
</protein>
<dbReference type="InterPro" id="IPR057746">
    <property type="entry name" value="CpnT-like_N"/>
</dbReference>
<keyword evidence="2" id="KW-0472">Membrane</keyword>
<evidence type="ECO:0000259" key="3">
    <source>
        <dbReference type="Pfam" id="PF25547"/>
    </source>
</evidence>
<evidence type="ECO:0000313" key="5">
    <source>
        <dbReference type="Proteomes" id="UP000584374"/>
    </source>
</evidence>
<name>A0A840QHQ6_9PSEU</name>
<organism evidence="4 5">
    <name type="scientific">Saccharopolyspora phatthalungensis</name>
    <dbReference type="NCBI Taxonomy" id="664693"/>
    <lineage>
        <taxon>Bacteria</taxon>
        <taxon>Bacillati</taxon>
        <taxon>Actinomycetota</taxon>
        <taxon>Actinomycetes</taxon>
        <taxon>Pseudonocardiales</taxon>
        <taxon>Pseudonocardiaceae</taxon>
        <taxon>Saccharopolyspora</taxon>
    </lineage>
</organism>
<comment type="caution">
    <text evidence="4">The sequence shown here is derived from an EMBL/GenBank/DDBJ whole genome shotgun (WGS) entry which is preliminary data.</text>
</comment>
<feature type="region of interest" description="Disordered" evidence="1">
    <location>
        <begin position="1793"/>
        <end position="1838"/>
    </location>
</feature>
<evidence type="ECO:0000256" key="1">
    <source>
        <dbReference type="SAM" id="MobiDB-lite"/>
    </source>
</evidence>
<feature type="domain" description="Outer membrane channel protein CpnT-like N-terminal" evidence="3">
    <location>
        <begin position="23"/>
        <end position="141"/>
    </location>
</feature>
<keyword evidence="2" id="KW-1133">Transmembrane helix</keyword>
<feature type="region of interest" description="Disordered" evidence="1">
    <location>
        <begin position="700"/>
        <end position="833"/>
    </location>
</feature>
<feature type="region of interest" description="Disordered" evidence="1">
    <location>
        <begin position="1855"/>
        <end position="1929"/>
    </location>
</feature>
<feature type="compositionally biased region" description="Low complexity" evidence="1">
    <location>
        <begin position="1198"/>
        <end position="1215"/>
    </location>
</feature>
<evidence type="ECO:0000256" key="2">
    <source>
        <dbReference type="SAM" id="Phobius"/>
    </source>
</evidence>
<keyword evidence="5" id="KW-1185">Reference proteome</keyword>
<feature type="region of interest" description="Disordered" evidence="1">
    <location>
        <begin position="1198"/>
        <end position="1243"/>
    </location>
</feature>
<feature type="transmembrane region" description="Helical" evidence="2">
    <location>
        <begin position="194"/>
        <end position="215"/>
    </location>
</feature>
<feature type="region of interest" description="Disordered" evidence="1">
    <location>
        <begin position="522"/>
        <end position="559"/>
    </location>
</feature>
<dbReference type="Pfam" id="PF25547">
    <property type="entry name" value="WXG100_2"/>
    <property type="match status" value="1"/>
</dbReference>
<feature type="region of interest" description="Disordered" evidence="1">
    <location>
        <begin position="3236"/>
        <end position="3288"/>
    </location>
</feature>
<feature type="compositionally biased region" description="Polar residues" evidence="1">
    <location>
        <begin position="783"/>
        <end position="792"/>
    </location>
</feature>
<dbReference type="RefSeq" id="WP_184732263.1">
    <property type="nucleotide sequence ID" value="NZ_JACHIW010000002.1"/>
</dbReference>
<feature type="region of interest" description="Disordered" evidence="1">
    <location>
        <begin position="426"/>
        <end position="451"/>
    </location>
</feature>
<gene>
    <name evidence="4" type="ORF">BJ970_007326</name>
</gene>